<dbReference type="InterPro" id="IPR053876">
    <property type="entry name" value="Phage_int_M"/>
</dbReference>
<comment type="caution">
    <text evidence="3">The sequence shown here is derived from an EMBL/GenBank/DDBJ whole genome shotgun (WGS) entry which is preliminary data.</text>
</comment>
<sequence>MRTGRPPLEFGTHGTITTRSVGTGRTCAIARLRLWDGELHRVTATADNATDARARLELRIAERLRLSELDAWRYLTPDDPLDELAYMWLGDLAWLSDVSEATYARCERLVRTQLTPAFGDLTIGEITADRIEHHLAAQRAASEEAAASSRDAIQLLLDFAVGEGVIRSNPMEVAAADGVPGRLGDLSVYRELVRGRIELRRDERRRDVGHDR</sequence>
<dbReference type="EMBL" id="RDSR01000011">
    <property type="protein sequence ID" value="RNE62366.1"/>
    <property type="molecule type" value="Genomic_DNA"/>
</dbReference>
<keyword evidence="1" id="KW-0238">DNA-binding</keyword>
<name>A0A3M8LA99_9MICO</name>
<protein>
    <recommendedName>
        <fullName evidence="2">Phage integrase central domain-containing protein</fullName>
    </recommendedName>
</protein>
<reference evidence="3 4" key="1">
    <citation type="submission" date="2018-11" db="EMBL/GenBank/DDBJ databases">
        <title>Cryobacterium sp. nov., isolated from rhizosphere soil of lettuce.</title>
        <authorList>
            <person name="Wang Y."/>
        </authorList>
    </citation>
    <scope>NUCLEOTIDE SEQUENCE [LARGE SCALE GENOMIC DNA]</scope>
    <source>
        <strain evidence="3 4">NEAU-85</strain>
    </source>
</reference>
<proteinExistence type="predicted"/>
<dbReference type="Pfam" id="PF22022">
    <property type="entry name" value="Phage_int_M"/>
    <property type="match status" value="1"/>
</dbReference>
<feature type="domain" description="Phage integrase central" evidence="2">
    <location>
        <begin position="96"/>
        <end position="172"/>
    </location>
</feature>
<evidence type="ECO:0000313" key="3">
    <source>
        <dbReference type="EMBL" id="RNE62366.1"/>
    </source>
</evidence>
<evidence type="ECO:0000259" key="2">
    <source>
        <dbReference type="Pfam" id="PF22022"/>
    </source>
</evidence>
<dbReference type="GO" id="GO:0003677">
    <property type="term" value="F:DNA binding"/>
    <property type="evidence" value="ECO:0007669"/>
    <property type="project" value="UniProtKB-KW"/>
</dbReference>
<dbReference type="Proteomes" id="UP000279859">
    <property type="component" value="Unassembled WGS sequence"/>
</dbReference>
<accession>A0A3M8LA99</accession>
<dbReference type="InterPro" id="IPR011010">
    <property type="entry name" value="DNA_brk_join_enz"/>
</dbReference>
<dbReference type="Gene3D" id="1.10.150.130">
    <property type="match status" value="1"/>
</dbReference>
<evidence type="ECO:0000313" key="4">
    <source>
        <dbReference type="Proteomes" id="UP000279859"/>
    </source>
</evidence>
<dbReference type="SUPFAM" id="SSF56349">
    <property type="entry name" value="DNA breaking-rejoining enzymes"/>
    <property type="match status" value="1"/>
</dbReference>
<keyword evidence="4" id="KW-1185">Reference proteome</keyword>
<evidence type="ECO:0000256" key="1">
    <source>
        <dbReference type="ARBA" id="ARBA00023125"/>
    </source>
</evidence>
<dbReference type="InterPro" id="IPR010998">
    <property type="entry name" value="Integrase_recombinase_N"/>
</dbReference>
<dbReference type="AlphaFoldDB" id="A0A3M8LA99"/>
<dbReference type="OrthoDB" id="4326943at2"/>
<organism evidence="3 4">
    <name type="scientific">Cryobacterium tepidiphilum</name>
    <dbReference type="NCBI Taxonomy" id="2486026"/>
    <lineage>
        <taxon>Bacteria</taxon>
        <taxon>Bacillati</taxon>
        <taxon>Actinomycetota</taxon>
        <taxon>Actinomycetes</taxon>
        <taxon>Micrococcales</taxon>
        <taxon>Microbacteriaceae</taxon>
        <taxon>Cryobacterium</taxon>
    </lineage>
</organism>
<gene>
    <name evidence="3" type="ORF">EEJ31_08150</name>
</gene>
<dbReference type="RefSeq" id="WP_123045814.1">
    <property type="nucleotide sequence ID" value="NZ_RDSR01000011.1"/>
</dbReference>